<dbReference type="HOGENOM" id="CLU_2456060_0_0_1"/>
<dbReference type="InParanoid" id="A0A0C3D361"/>
<dbReference type="Proteomes" id="UP000053989">
    <property type="component" value="Unassembled WGS sequence"/>
</dbReference>
<reference evidence="2" key="2">
    <citation type="submission" date="2015-01" db="EMBL/GenBank/DDBJ databases">
        <title>Evolutionary Origins and Diversification of the Mycorrhizal Mutualists.</title>
        <authorList>
            <consortium name="DOE Joint Genome Institute"/>
            <consortium name="Mycorrhizal Genomics Consortium"/>
            <person name="Kohler A."/>
            <person name="Kuo A."/>
            <person name="Nagy L.G."/>
            <person name="Floudas D."/>
            <person name="Copeland A."/>
            <person name="Barry K.W."/>
            <person name="Cichocki N."/>
            <person name="Veneault-Fourrey C."/>
            <person name="LaButti K."/>
            <person name="Lindquist E.A."/>
            <person name="Lipzen A."/>
            <person name="Lundell T."/>
            <person name="Morin E."/>
            <person name="Murat C."/>
            <person name="Riley R."/>
            <person name="Ohm R."/>
            <person name="Sun H."/>
            <person name="Tunlid A."/>
            <person name="Henrissat B."/>
            <person name="Grigoriev I.V."/>
            <person name="Hibbett D.S."/>
            <person name="Martin F."/>
        </authorList>
    </citation>
    <scope>NUCLEOTIDE SEQUENCE [LARGE SCALE GENOMIC DNA]</scope>
    <source>
        <strain evidence="2">Foug A</strain>
    </source>
</reference>
<protein>
    <submittedName>
        <fullName evidence="1">Uncharacterized protein</fullName>
    </submittedName>
</protein>
<gene>
    <name evidence="1" type="ORF">SCLCIDRAFT_1221364</name>
</gene>
<proteinExistence type="predicted"/>
<sequence length="89" mass="10329">MFYDVICTLARLQNMWTASLMRPSFPRDPLSPSIVRRLVGYSLFKVRFPSVTLVAYPHGHYPGRTRTRRPNEVLPHITAASIYISYNFL</sequence>
<dbReference type="EMBL" id="KN822139">
    <property type="protein sequence ID" value="KIM55220.1"/>
    <property type="molecule type" value="Genomic_DNA"/>
</dbReference>
<evidence type="ECO:0000313" key="2">
    <source>
        <dbReference type="Proteomes" id="UP000053989"/>
    </source>
</evidence>
<reference evidence="1 2" key="1">
    <citation type="submission" date="2014-04" db="EMBL/GenBank/DDBJ databases">
        <authorList>
            <consortium name="DOE Joint Genome Institute"/>
            <person name="Kuo A."/>
            <person name="Kohler A."/>
            <person name="Nagy L.G."/>
            <person name="Floudas D."/>
            <person name="Copeland A."/>
            <person name="Barry K.W."/>
            <person name="Cichocki N."/>
            <person name="Veneault-Fourrey C."/>
            <person name="LaButti K."/>
            <person name="Lindquist E.A."/>
            <person name="Lipzen A."/>
            <person name="Lundell T."/>
            <person name="Morin E."/>
            <person name="Murat C."/>
            <person name="Sun H."/>
            <person name="Tunlid A."/>
            <person name="Henrissat B."/>
            <person name="Grigoriev I.V."/>
            <person name="Hibbett D.S."/>
            <person name="Martin F."/>
            <person name="Nordberg H.P."/>
            <person name="Cantor M.N."/>
            <person name="Hua S.X."/>
        </authorList>
    </citation>
    <scope>NUCLEOTIDE SEQUENCE [LARGE SCALE GENOMIC DNA]</scope>
    <source>
        <strain evidence="1 2">Foug A</strain>
    </source>
</reference>
<dbReference type="AlphaFoldDB" id="A0A0C3D361"/>
<keyword evidence="2" id="KW-1185">Reference proteome</keyword>
<organism evidence="1 2">
    <name type="scientific">Scleroderma citrinum Foug A</name>
    <dbReference type="NCBI Taxonomy" id="1036808"/>
    <lineage>
        <taxon>Eukaryota</taxon>
        <taxon>Fungi</taxon>
        <taxon>Dikarya</taxon>
        <taxon>Basidiomycota</taxon>
        <taxon>Agaricomycotina</taxon>
        <taxon>Agaricomycetes</taxon>
        <taxon>Agaricomycetidae</taxon>
        <taxon>Boletales</taxon>
        <taxon>Sclerodermatineae</taxon>
        <taxon>Sclerodermataceae</taxon>
        <taxon>Scleroderma</taxon>
    </lineage>
</organism>
<accession>A0A0C3D361</accession>
<evidence type="ECO:0000313" key="1">
    <source>
        <dbReference type="EMBL" id="KIM55220.1"/>
    </source>
</evidence>
<name>A0A0C3D361_9AGAM</name>